<dbReference type="EMBL" id="KZ305045">
    <property type="protein sequence ID" value="PIA38337.1"/>
    <property type="molecule type" value="Genomic_DNA"/>
</dbReference>
<dbReference type="InParanoid" id="A0A2G5D556"/>
<organism evidence="1 2">
    <name type="scientific">Aquilegia coerulea</name>
    <name type="common">Rocky mountain columbine</name>
    <dbReference type="NCBI Taxonomy" id="218851"/>
    <lineage>
        <taxon>Eukaryota</taxon>
        <taxon>Viridiplantae</taxon>
        <taxon>Streptophyta</taxon>
        <taxon>Embryophyta</taxon>
        <taxon>Tracheophyta</taxon>
        <taxon>Spermatophyta</taxon>
        <taxon>Magnoliopsida</taxon>
        <taxon>Ranunculales</taxon>
        <taxon>Ranunculaceae</taxon>
        <taxon>Thalictroideae</taxon>
        <taxon>Aquilegia</taxon>
    </lineage>
</organism>
<dbReference type="OrthoDB" id="10264738at2759"/>
<gene>
    <name evidence="1" type="ORF">AQUCO_02800192v1</name>
</gene>
<reference evidence="1 2" key="1">
    <citation type="submission" date="2017-09" db="EMBL/GenBank/DDBJ databases">
        <title>WGS assembly of Aquilegia coerulea Goldsmith.</title>
        <authorList>
            <person name="Hodges S."/>
            <person name="Kramer E."/>
            <person name="Nordborg M."/>
            <person name="Tomkins J."/>
            <person name="Borevitz J."/>
            <person name="Derieg N."/>
            <person name="Yan J."/>
            <person name="Mihaltcheva S."/>
            <person name="Hayes R.D."/>
            <person name="Rokhsar D."/>
        </authorList>
    </citation>
    <scope>NUCLEOTIDE SEQUENCE [LARGE SCALE GENOMIC DNA]</scope>
    <source>
        <strain evidence="2">cv. Goldsmith</strain>
    </source>
</reference>
<evidence type="ECO:0000313" key="2">
    <source>
        <dbReference type="Proteomes" id="UP000230069"/>
    </source>
</evidence>
<proteinExistence type="predicted"/>
<name>A0A2G5D556_AQUCA</name>
<dbReference type="Proteomes" id="UP000230069">
    <property type="component" value="Unassembled WGS sequence"/>
</dbReference>
<sequence>MNKFNKEEMKVSNNLSTMVILPNTTLTHHHIQTWKLFTKQFISASALSCTFLRKSEFDFFVVVRKTFTWDAWKRI</sequence>
<keyword evidence="2" id="KW-1185">Reference proteome</keyword>
<protein>
    <submittedName>
        <fullName evidence="1">Uncharacterized protein</fullName>
    </submittedName>
</protein>
<accession>A0A2G5D556</accession>
<dbReference type="AlphaFoldDB" id="A0A2G5D556"/>
<evidence type="ECO:0000313" key="1">
    <source>
        <dbReference type="EMBL" id="PIA38337.1"/>
    </source>
</evidence>